<keyword evidence="3 7" id="KW-1133">Transmembrane helix</keyword>
<gene>
    <name evidence="8" type="ORF">EDB92DRAFT_2059873</name>
</gene>
<evidence type="ECO:0000256" key="4">
    <source>
        <dbReference type="ARBA" id="ARBA00023098"/>
    </source>
</evidence>
<dbReference type="PANTHER" id="PTHR23063:SF60">
    <property type="entry name" value="LYSOPHOSPHATIDIC ACID:OLEOYL-COA ACYLTRANSFERASE 1"/>
    <property type="match status" value="1"/>
</dbReference>
<dbReference type="Proteomes" id="UP001201163">
    <property type="component" value="Unassembled WGS sequence"/>
</dbReference>
<dbReference type="GO" id="GO:0016746">
    <property type="term" value="F:acyltransferase activity"/>
    <property type="evidence" value="ECO:0007669"/>
    <property type="project" value="UniProtKB-KW"/>
</dbReference>
<evidence type="ECO:0000256" key="2">
    <source>
        <dbReference type="ARBA" id="ARBA00022692"/>
    </source>
</evidence>
<feature type="transmembrane region" description="Helical" evidence="7">
    <location>
        <begin position="36"/>
        <end position="69"/>
    </location>
</feature>
<feature type="non-terminal residue" evidence="8">
    <location>
        <position position="370"/>
    </location>
</feature>
<keyword evidence="4" id="KW-0443">Lipid metabolism</keyword>
<keyword evidence="5 7" id="KW-0472">Membrane</keyword>
<dbReference type="AlphaFoldDB" id="A0AAD4QEP6"/>
<name>A0AAD4QEP6_9AGAM</name>
<evidence type="ECO:0000313" key="8">
    <source>
        <dbReference type="EMBL" id="KAH8999296.1"/>
    </source>
</evidence>
<evidence type="ECO:0000313" key="9">
    <source>
        <dbReference type="Proteomes" id="UP001201163"/>
    </source>
</evidence>
<dbReference type="PANTHER" id="PTHR23063">
    <property type="entry name" value="PHOSPHOLIPID ACYLTRANSFERASE"/>
    <property type="match status" value="1"/>
</dbReference>
<accession>A0AAD4QEP6</accession>
<evidence type="ECO:0000256" key="6">
    <source>
        <dbReference type="ARBA" id="ARBA00023315"/>
    </source>
</evidence>
<dbReference type="EMBL" id="JAKELL010000004">
    <property type="protein sequence ID" value="KAH8999296.1"/>
    <property type="molecule type" value="Genomic_DNA"/>
</dbReference>
<comment type="caution">
    <text evidence="8">The sequence shown here is derived from an EMBL/GenBank/DDBJ whole genome shotgun (WGS) entry which is preliminary data.</text>
</comment>
<evidence type="ECO:0000256" key="5">
    <source>
        <dbReference type="ARBA" id="ARBA00023136"/>
    </source>
</evidence>
<organism evidence="8 9">
    <name type="scientific">Lactarius akahatsu</name>
    <dbReference type="NCBI Taxonomy" id="416441"/>
    <lineage>
        <taxon>Eukaryota</taxon>
        <taxon>Fungi</taxon>
        <taxon>Dikarya</taxon>
        <taxon>Basidiomycota</taxon>
        <taxon>Agaricomycotina</taxon>
        <taxon>Agaricomycetes</taxon>
        <taxon>Russulales</taxon>
        <taxon>Russulaceae</taxon>
        <taxon>Lactarius</taxon>
    </lineage>
</organism>
<protein>
    <submittedName>
        <fullName evidence="8">Uncharacterized protein</fullName>
    </submittedName>
</protein>
<proteinExistence type="predicted"/>
<feature type="transmembrane region" description="Helical" evidence="7">
    <location>
        <begin position="75"/>
        <end position="97"/>
    </location>
</feature>
<keyword evidence="6" id="KW-0012">Acyltransferase</keyword>
<evidence type="ECO:0000256" key="3">
    <source>
        <dbReference type="ARBA" id="ARBA00022989"/>
    </source>
</evidence>
<keyword evidence="2 7" id="KW-0812">Transmembrane</keyword>
<reference evidence="8" key="1">
    <citation type="submission" date="2022-01" db="EMBL/GenBank/DDBJ databases">
        <title>Comparative genomics reveals a dynamic genome evolution in the ectomycorrhizal milk-cap (Lactarius) mushrooms.</title>
        <authorList>
            <consortium name="DOE Joint Genome Institute"/>
            <person name="Lebreton A."/>
            <person name="Tang N."/>
            <person name="Kuo A."/>
            <person name="LaButti K."/>
            <person name="Drula E."/>
            <person name="Barry K."/>
            <person name="Clum A."/>
            <person name="Lipzen A."/>
            <person name="Mousain D."/>
            <person name="Ng V."/>
            <person name="Wang R."/>
            <person name="Wang X."/>
            <person name="Dai Y."/>
            <person name="Henrissat B."/>
            <person name="Grigoriev I.V."/>
            <person name="Guerin-Laguette A."/>
            <person name="Yu F."/>
            <person name="Martin F.M."/>
        </authorList>
    </citation>
    <scope>NUCLEOTIDE SEQUENCE</scope>
    <source>
        <strain evidence="8">QP</strain>
    </source>
</reference>
<keyword evidence="1" id="KW-0808">Transferase</keyword>
<evidence type="ECO:0000256" key="1">
    <source>
        <dbReference type="ARBA" id="ARBA00022679"/>
    </source>
</evidence>
<evidence type="ECO:0000256" key="7">
    <source>
        <dbReference type="SAM" id="Phobius"/>
    </source>
</evidence>
<dbReference type="GO" id="GO:0006629">
    <property type="term" value="P:lipid metabolic process"/>
    <property type="evidence" value="ECO:0007669"/>
    <property type="project" value="UniProtKB-KW"/>
</dbReference>
<sequence length="370" mass="40269">MEKYSAFRDPGTGIQPFLTPVPPLGSSTPLKIALPFLYVAGAVRTALVVAIAALYGVLVSGACTLLIPIPPIHNVVSYVLTALLSRLTLLILGAWWIPVEKVSRKRGRSTESRESWRPSAGDFIVSNWSSWIEILWLAFRFDPIFVLPVSSTLVEQHDTSPETRVAGRKTGTGSAAISSPVRRVARRADIVGFRKTSLLRMITSTGNTPLDASSGNYSSLEEIRRKASRPLVVFPECTTSNGRGLLRFAEVFKDRAVPVKGYKVFIMCVRYDPPTVLSPTLSHSIPSALNPLLHVFALASTFKPLTMSIRLLPPAESPSSPLFMASEVVSGDVGADTLSAACAGLISQLGKLKKMSLSWEDKVSFLRLYR</sequence>
<keyword evidence="9" id="KW-1185">Reference proteome</keyword>